<evidence type="ECO:0000313" key="1">
    <source>
        <dbReference type="EMBL" id="MCG4766120.1"/>
    </source>
</evidence>
<dbReference type="RefSeq" id="WP_055265287.1">
    <property type="nucleotide sequence ID" value="NZ_CZAL01000002.1"/>
</dbReference>
<reference evidence="1" key="1">
    <citation type="submission" date="2022-01" db="EMBL/GenBank/DDBJ databases">
        <title>Collection of gut derived symbiotic bacterial strains cultured from healthy donors.</title>
        <authorList>
            <person name="Lin H."/>
            <person name="Kohout C."/>
            <person name="Waligurski E."/>
            <person name="Pamer E.G."/>
        </authorList>
    </citation>
    <scope>NUCLEOTIDE SEQUENCE</scope>
    <source>
        <strain evidence="1">DFI.5.49</strain>
    </source>
</reference>
<dbReference type="Proteomes" id="UP001199915">
    <property type="component" value="Unassembled WGS sequence"/>
</dbReference>
<dbReference type="InterPro" id="IPR027417">
    <property type="entry name" value="P-loop_NTPase"/>
</dbReference>
<gene>
    <name evidence="1" type="ORF">L0N21_11470</name>
</gene>
<dbReference type="SUPFAM" id="SSF52540">
    <property type="entry name" value="P-loop containing nucleoside triphosphate hydrolases"/>
    <property type="match status" value="1"/>
</dbReference>
<sequence length="74" mass="9032">MEKCSCHERLEAYYDLKVFLTIDPIEQIQRIEKRNGSEKAVEFQKKWIPLEELYFEKCRTRSRCDVCFTMCDEM</sequence>
<dbReference type="EMBL" id="JAKNFS010000015">
    <property type="protein sequence ID" value="MCG4766120.1"/>
    <property type="molecule type" value="Genomic_DNA"/>
</dbReference>
<protein>
    <submittedName>
        <fullName evidence="1">Uncharacterized protein</fullName>
    </submittedName>
</protein>
<dbReference type="Gene3D" id="3.40.50.300">
    <property type="entry name" value="P-loop containing nucleotide triphosphate hydrolases"/>
    <property type="match status" value="1"/>
</dbReference>
<dbReference type="AlphaFoldDB" id="A0AAE3F1S2"/>
<organism evidence="1 2">
    <name type="scientific">Fusicatenibacter saccharivorans</name>
    <dbReference type="NCBI Taxonomy" id="1150298"/>
    <lineage>
        <taxon>Bacteria</taxon>
        <taxon>Bacillati</taxon>
        <taxon>Bacillota</taxon>
        <taxon>Clostridia</taxon>
        <taxon>Lachnospirales</taxon>
        <taxon>Lachnospiraceae</taxon>
        <taxon>Fusicatenibacter</taxon>
    </lineage>
</organism>
<accession>A0AAE3F1S2</accession>
<evidence type="ECO:0000313" key="2">
    <source>
        <dbReference type="Proteomes" id="UP001199915"/>
    </source>
</evidence>
<proteinExistence type="predicted"/>
<comment type="caution">
    <text evidence="1">The sequence shown here is derived from an EMBL/GenBank/DDBJ whole genome shotgun (WGS) entry which is preliminary data.</text>
</comment>
<name>A0AAE3F1S2_9FIRM</name>